<dbReference type="Gene3D" id="1.25.10.10">
    <property type="entry name" value="Leucine-rich Repeat Variant"/>
    <property type="match status" value="1"/>
</dbReference>
<dbReference type="OrthoDB" id="5479524at2"/>
<evidence type="ECO:0000259" key="2">
    <source>
        <dbReference type="Pfam" id="PF05157"/>
    </source>
</evidence>
<evidence type="ECO:0000313" key="3">
    <source>
        <dbReference type="EMBL" id="AKQ68924.1"/>
    </source>
</evidence>
<organism evidence="3 4">
    <name type="scientific">Pseudomyxococcus hansupus</name>
    <dbReference type="NCBI Taxonomy" id="1297742"/>
    <lineage>
        <taxon>Bacteria</taxon>
        <taxon>Pseudomonadati</taxon>
        <taxon>Myxococcota</taxon>
        <taxon>Myxococcia</taxon>
        <taxon>Myxococcales</taxon>
        <taxon>Cystobacterineae</taxon>
        <taxon>Myxococcaceae</taxon>
        <taxon>Pseudomyxococcus</taxon>
    </lineage>
</organism>
<evidence type="ECO:0000256" key="1">
    <source>
        <dbReference type="SAM" id="MobiDB-lite"/>
    </source>
</evidence>
<gene>
    <name evidence="3" type="ORF">A176_005836</name>
</gene>
<feature type="compositionally biased region" description="Pro residues" evidence="1">
    <location>
        <begin position="410"/>
        <end position="432"/>
    </location>
</feature>
<feature type="region of interest" description="Disordered" evidence="1">
    <location>
        <begin position="155"/>
        <end position="176"/>
    </location>
</feature>
<dbReference type="Pfam" id="PF05157">
    <property type="entry name" value="MshEN"/>
    <property type="match status" value="1"/>
</dbReference>
<dbReference type="Gene3D" id="3.30.300.160">
    <property type="entry name" value="Type II secretion system, protein E, N-terminal domain"/>
    <property type="match status" value="1"/>
</dbReference>
<name>A0A0H4X1B6_9BACT</name>
<feature type="compositionally biased region" description="Pro residues" evidence="1">
    <location>
        <begin position="219"/>
        <end position="239"/>
    </location>
</feature>
<feature type="domain" description="Type II secretion system protein GspE N-terminal" evidence="2">
    <location>
        <begin position="62"/>
        <end position="143"/>
    </location>
</feature>
<dbReference type="InterPro" id="IPR037257">
    <property type="entry name" value="T2SS_E_N_sf"/>
</dbReference>
<dbReference type="SUPFAM" id="SSF48371">
    <property type="entry name" value="ARM repeat"/>
    <property type="match status" value="1"/>
</dbReference>
<reference evidence="3 4" key="1">
    <citation type="journal article" date="2016" name="PLoS ONE">
        <title>Complete Genome Sequence and Comparative Genomics of a Novel Myxobacterium Myxococcus hansupus.</title>
        <authorList>
            <person name="Sharma G."/>
            <person name="Narwani T."/>
            <person name="Subramanian S."/>
        </authorList>
    </citation>
    <scope>NUCLEOTIDE SEQUENCE [LARGE SCALE GENOMIC DNA]</scope>
    <source>
        <strain evidence="4">mixupus</strain>
    </source>
</reference>
<evidence type="ECO:0000313" key="4">
    <source>
        <dbReference type="Proteomes" id="UP000009026"/>
    </source>
</evidence>
<dbReference type="InterPro" id="IPR011989">
    <property type="entry name" value="ARM-like"/>
</dbReference>
<keyword evidence="4" id="KW-1185">Reference proteome</keyword>
<feature type="compositionally biased region" description="Low complexity" evidence="1">
    <location>
        <begin position="209"/>
        <end position="218"/>
    </location>
</feature>
<feature type="compositionally biased region" description="Pro residues" evidence="1">
    <location>
        <begin position="384"/>
        <end position="395"/>
    </location>
</feature>
<proteinExistence type="predicted"/>
<dbReference type="SUPFAM" id="SSF160246">
    <property type="entry name" value="EspE N-terminal domain-like"/>
    <property type="match status" value="1"/>
</dbReference>
<feature type="region of interest" description="Disordered" evidence="1">
    <location>
        <begin position="648"/>
        <end position="670"/>
    </location>
</feature>
<sequence length="953" mass="101407">MPARLAQFLVSRMLLTQEKAGEVLRQHQSLGGQVDSVLLEQGVASEQDVLAMLGEVSGFMPVNLMDFEPNPEVASFIPPKIAERLCVVPLSLDGNTLHVASGYPVPKKELDEVGFLLGKPLELWVATEVRVREWVSTIYRQPLAPRFARLAASLDPETQAAQPPPPPPSSEEESLSVDMVERLARSVAEEPLPAEVSPPPSAPPPTARPPASASTSAVRPPPPPPEALTATPEPPPGPPAFVRAPLRLNMPQAEAPARPAQRANPQTAQIPVLPFAGSAPNGAPSRPAQPPSPPATASGPPVLTPSGPRAPAPSASPSPSPSAPSGTAASSPQGARGPASVAPPAGPPQVWPPAQSGGSAPPQVWPPAAAQSAAPPTLQFSTPVVPPKPAAPPRSEPAFLVFPNPGATQAPPPARPKPAASAPPPESRPSVPPAGQDATPDWTLAQARAALKEATKDRDRLIDVALRFGRRTFDYVAAFAVLRGGATGLEARGEGMLGEALTQVSIPLDASSVFRTVAVTRGSYAGPLPPDALTRHYLELFGRQTPRTVFLYPVEVKGRLVAILYGDCGQRPISQRRLSDYILFCQDLPAAFQELILFRKQRAELRSPDEEELTIDVDLPVATTPAPAPAVVAGLGWSPFFGRGATGNMGRAAALPPRAQSQEERPPPDFAPLLRRLTGPDAAQRANAMAELARSPEASARVLAQHFPGPTAWSRLPVVELPEADELGPIPGALSRLGRPAAQAVSPLLDAQDADTRYFALLTAGNLPYVELVDGVLRGLFDLEPDISSAARVAAAALKQLPRLDAALRDLRHELNSRDPLRRSLAARALGTLHDRDAIEGLIRLTGGDDEMCAQAASEALREVTRATLGLDPRLWSTWWMENRSRRRADWLISALRHRELDVRLAAIEELSRALHDTLGYYADAPETEREHAVRRWEAAAVEPSNARRLGML</sequence>
<feature type="compositionally biased region" description="Pro residues" evidence="1">
    <location>
        <begin position="196"/>
        <end position="208"/>
    </location>
</feature>
<dbReference type="eggNOG" id="COG1413">
    <property type="taxonomic scope" value="Bacteria"/>
</dbReference>
<dbReference type="PATRIC" id="fig|1297742.4.peg.5932"/>
<feature type="compositionally biased region" description="Pro residues" evidence="1">
    <location>
        <begin position="308"/>
        <end position="322"/>
    </location>
</feature>
<dbReference type="KEGG" id="mym:A176_005836"/>
<feature type="compositionally biased region" description="Low complexity" evidence="1">
    <location>
        <begin position="240"/>
        <end position="269"/>
    </location>
</feature>
<dbReference type="EMBL" id="CP012109">
    <property type="protein sequence ID" value="AKQ68924.1"/>
    <property type="molecule type" value="Genomic_DNA"/>
</dbReference>
<feature type="compositionally biased region" description="Low complexity" evidence="1">
    <location>
        <begin position="323"/>
        <end position="343"/>
    </location>
</feature>
<dbReference type="RefSeq" id="WP_002635181.1">
    <property type="nucleotide sequence ID" value="NZ_CP012109.1"/>
</dbReference>
<dbReference type="Proteomes" id="UP000009026">
    <property type="component" value="Chromosome"/>
</dbReference>
<protein>
    <submittedName>
        <fullName evidence="3">FrgA</fullName>
    </submittedName>
</protein>
<dbReference type="STRING" id="1297742.A176_005836"/>
<dbReference type="AlphaFoldDB" id="A0A0H4X1B6"/>
<feature type="compositionally biased region" description="Low complexity" evidence="1">
    <location>
        <begin position="352"/>
        <end position="376"/>
    </location>
</feature>
<dbReference type="PRINTS" id="PR01217">
    <property type="entry name" value="PRICHEXTENSN"/>
</dbReference>
<accession>A0A0H4X1B6</accession>
<feature type="region of interest" description="Disordered" evidence="1">
    <location>
        <begin position="189"/>
        <end position="439"/>
    </location>
</feature>
<dbReference type="InterPro" id="IPR007831">
    <property type="entry name" value="T2SS_GspE_N"/>
</dbReference>
<feature type="compositionally biased region" description="Low complexity" evidence="1">
    <location>
        <begin position="295"/>
        <end position="307"/>
    </location>
</feature>
<dbReference type="InterPro" id="IPR016024">
    <property type="entry name" value="ARM-type_fold"/>
</dbReference>